<organism evidence="1 2">
    <name type="scientific">Hoyosella subflava (strain DSM 45089 / JCM 17490 / NBRC 109087 / DQS3-9A1)</name>
    <name type="common">Amycolicicoccus subflavus</name>
    <dbReference type="NCBI Taxonomy" id="443218"/>
    <lineage>
        <taxon>Bacteria</taxon>
        <taxon>Bacillati</taxon>
        <taxon>Actinomycetota</taxon>
        <taxon>Actinomycetes</taxon>
        <taxon>Mycobacteriales</taxon>
        <taxon>Hoyosellaceae</taxon>
        <taxon>Hoyosella</taxon>
    </lineage>
</organism>
<gene>
    <name evidence="1" type="ordered locus">AS9A_0824</name>
</gene>
<dbReference type="EMBL" id="CP002786">
    <property type="protein sequence ID" value="AEF39276.1"/>
    <property type="molecule type" value="Genomic_DNA"/>
</dbReference>
<dbReference type="STRING" id="443218.AS9A_0824"/>
<sequence>MGEPGLAFGRIQVIHRYGARSAIDDRVRMYVVKLIRRKRKSGLPER</sequence>
<dbReference type="AlphaFoldDB" id="F6EM70"/>
<name>F6EM70_HOYSD</name>
<keyword evidence="2" id="KW-1185">Reference proteome</keyword>
<protein>
    <submittedName>
        <fullName evidence="1">Uncharacterized protein</fullName>
    </submittedName>
</protein>
<evidence type="ECO:0000313" key="2">
    <source>
        <dbReference type="Proteomes" id="UP000009235"/>
    </source>
</evidence>
<proteinExistence type="predicted"/>
<dbReference type="KEGG" id="asd:AS9A_0824"/>
<accession>F6EM70</accession>
<dbReference type="HOGENOM" id="CLU_3179412_0_0_11"/>
<reference evidence="1 2" key="1">
    <citation type="journal article" date="2011" name="J. Bacteriol.">
        <title>Complete genome sequence of Amycolicicoccus subflavus DQS3-9A1T, an actinomycete isolated from crude oil-polluted soil.</title>
        <authorList>
            <person name="Cai M."/>
            <person name="Chen W.M."/>
            <person name="Nie Y."/>
            <person name="Chi C.Q."/>
            <person name="Wang Y.N."/>
            <person name="Tang Y.Q."/>
            <person name="Li G.Y."/>
            <person name="Wu X.L."/>
        </authorList>
    </citation>
    <scope>NUCLEOTIDE SEQUENCE [LARGE SCALE GENOMIC DNA]</scope>
    <source>
        <strain evidence="2">DSM 45089 / DQS3-9A1</strain>
    </source>
</reference>
<dbReference type="Proteomes" id="UP000009235">
    <property type="component" value="Chromosome"/>
</dbReference>
<evidence type="ECO:0000313" key="1">
    <source>
        <dbReference type="EMBL" id="AEF39276.1"/>
    </source>
</evidence>